<dbReference type="InterPro" id="IPR003680">
    <property type="entry name" value="Flavodoxin_fold"/>
</dbReference>
<sequence length="155" mass="17350">MDRELLDAWNSLNKGGRFHSLTNSQQHKVTLFDSFTESFLDKDKIIVANPLWNLSIPTYLKAWFDAITVAGKTFKYTETGSVGLLKGKKALHIQANGGIYNGSDPASQYVKTMFDFLGITDFEQLFVEGMDHHPEKADEIVSTAIQKATNLAKTF</sequence>
<evidence type="ECO:0000259" key="1">
    <source>
        <dbReference type="Pfam" id="PF02525"/>
    </source>
</evidence>
<evidence type="ECO:0000313" key="3">
    <source>
        <dbReference type="Proteomes" id="UP000269301"/>
    </source>
</evidence>
<name>A0A495A3Z3_9BACI</name>
<comment type="caution">
    <text evidence="2">The sequence shown here is derived from an EMBL/GenBank/DDBJ whole genome shotgun (WGS) entry which is preliminary data.</text>
</comment>
<dbReference type="PANTHER" id="PTHR43741">
    <property type="entry name" value="FMN-DEPENDENT NADH-AZOREDUCTASE 1"/>
    <property type="match status" value="1"/>
</dbReference>
<proteinExistence type="predicted"/>
<gene>
    <name evidence="2" type="ORF">D8M06_08815</name>
</gene>
<dbReference type="SUPFAM" id="SSF52218">
    <property type="entry name" value="Flavoproteins"/>
    <property type="match status" value="1"/>
</dbReference>
<dbReference type="EMBL" id="RBZP01000005">
    <property type="protein sequence ID" value="RKQ33916.1"/>
    <property type="molecule type" value="Genomic_DNA"/>
</dbReference>
<reference evidence="2 3" key="1">
    <citation type="journal article" date="2016" name="Int. J. Syst. Evol. Microbiol.">
        <title>Oceanobacillus halophilus sp. nov., a novel moderately halophilic bacterium from a hypersaline lake.</title>
        <authorList>
            <person name="Amoozegar M.A."/>
            <person name="Bagheri M."/>
            <person name="Makhdoumi A."/>
            <person name="Nikou M.M."/>
            <person name="Fazeli S.A.S."/>
            <person name="Schumann P."/>
            <person name="Sproer C."/>
            <person name="Sanchez-Porro C."/>
            <person name="Ventosa A."/>
        </authorList>
    </citation>
    <scope>NUCLEOTIDE SEQUENCE [LARGE SCALE GENOMIC DNA]</scope>
    <source>
        <strain evidence="2 3">DSM 23996</strain>
    </source>
</reference>
<evidence type="ECO:0000313" key="2">
    <source>
        <dbReference type="EMBL" id="RKQ33916.1"/>
    </source>
</evidence>
<dbReference type="InterPro" id="IPR050104">
    <property type="entry name" value="FMN-dep_NADH:Q_OxRdtase_AzoR1"/>
</dbReference>
<protein>
    <submittedName>
        <fullName evidence="2">FMN-dependent NADH-azoreductase</fullName>
    </submittedName>
</protein>
<dbReference type="PANTHER" id="PTHR43741:SF7">
    <property type="entry name" value="FMN-DEPENDENT NADH:QUINONE OXIDOREDUCTASE"/>
    <property type="match status" value="1"/>
</dbReference>
<accession>A0A495A3Z3</accession>
<keyword evidence="3" id="KW-1185">Reference proteome</keyword>
<dbReference type="AlphaFoldDB" id="A0A495A3Z3"/>
<feature type="domain" description="Flavodoxin-like fold" evidence="1">
    <location>
        <begin position="21"/>
        <end position="149"/>
    </location>
</feature>
<dbReference type="Gene3D" id="3.40.50.360">
    <property type="match status" value="1"/>
</dbReference>
<organism evidence="2 3">
    <name type="scientific">Oceanobacillus halophilus</name>
    <dbReference type="NCBI Taxonomy" id="930130"/>
    <lineage>
        <taxon>Bacteria</taxon>
        <taxon>Bacillati</taxon>
        <taxon>Bacillota</taxon>
        <taxon>Bacilli</taxon>
        <taxon>Bacillales</taxon>
        <taxon>Bacillaceae</taxon>
        <taxon>Oceanobacillus</taxon>
    </lineage>
</organism>
<dbReference type="Proteomes" id="UP000269301">
    <property type="component" value="Unassembled WGS sequence"/>
</dbReference>
<dbReference type="OrthoDB" id="9805013at2"/>
<dbReference type="Pfam" id="PF02525">
    <property type="entry name" value="Flavodoxin_2"/>
    <property type="match status" value="1"/>
</dbReference>
<dbReference type="InterPro" id="IPR029039">
    <property type="entry name" value="Flavoprotein-like_sf"/>
</dbReference>